<evidence type="ECO:0000313" key="2">
    <source>
        <dbReference type="EMBL" id="SFC89949.1"/>
    </source>
</evidence>
<dbReference type="PANTHER" id="PTHR22642:SF2">
    <property type="entry name" value="PROTEIN LONG AFTER FAR-RED 3"/>
    <property type="match status" value="1"/>
</dbReference>
<dbReference type="RefSeq" id="WP_093839240.1">
    <property type="nucleotide sequence ID" value="NZ_FOLM01000007.1"/>
</dbReference>
<dbReference type="GO" id="GO:0016810">
    <property type="term" value="F:hydrolase activity, acting on carbon-nitrogen (but not peptide) bonds"/>
    <property type="evidence" value="ECO:0007669"/>
    <property type="project" value="InterPro"/>
</dbReference>
<dbReference type="Pfam" id="PF07969">
    <property type="entry name" value="Amidohydro_3"/>
    <property type="match status" value="1"/>
</dbReference>
<dbReference type="InterPro" id="IPR032466">
    <property type="entry name" value="Metal_Hydrolase"/>
</dbReference>
<dbReference type="Gene3D" id="3.10.310.70">
    <property type="match status" value="1"/>
</dbReference>
<proteinExistence type="predicted"/>
<dbReference type="InterPro" id="IPR013108">
    <property type="entry name" value="Amidohydro_3"/>
</dbReference>
<dbReference type="Proteomes" id="UP000199207">
    <property type="component" value="Unassembled WGS sequence"/>
</dbReference>
<evidence type="ECO:0000313" key="3">
    <source>
        <dbReference type="Proteomes" id="UP000199207"/>
    </source>
</evidence>
<dbReference type="AlphaFoldDB" id="A0A1I1MX63"/>
<dbReference type="EMBL" id="FOLM01000007">
    <property type="protein sequence ID" value="SFC89949.1"/>
    <property type="molecule type" value="Genomic_DNA"/>
</dbReference>
<reference evidence="2 3" key="1">
    <citation type="submission" date="2016-10" db="EMBL/GenBank/DDBJ databases">
        <authorList>
            <person name="de Groot N.N."/>
        </authorList>
    </citation>
    <scope>NUCLEOTIDE SEQUENCE [LARGE SCALE GENOMIC DNA]</scope>
    <source>
        <strain evidence="2 3">CGMCC 4.5739</strain>
    </source>
</reference>
<dbReference type="OrthoDB" id="3238066at2"/>
<organism evidence="2 3">
    <name type="scientific">Streptomyces aidingensis</name>
    <dbReference type="NCBI Taxonomy" id="910347"/>
    <lineage>
        <taxon>Bacteria</taxon>
        <taxon>Bacillati</taxon>
        <taxon>Actinomycetota</taxon>
        <taxon>Actinomycetes</taxon>
        <taxon>Kitasatosporales</taxon>
        <taxon>Streptomycetaceae</taxon>
        <taxon>Streptomyces</taxon>
    </lineage>
</organism>
<protein>
    <recommendedName>
        <fullName evidence="1">Amidohydrolase 3 domain-containing protein</fullName>
    </recommendedName>
</protein>
<dbReference type="InterPro" id="IPR033932">
    <property type="entry name" value="YtcJ-like"/>
</dbReference>
<name>A0A1I1MX63_9ACTN</name>
<evidence type="ECO:0000259" key="1">
    <source>
        <dbReference type="Pfam" id="PF07969"/>
    </source>
</evidence>
<dbReference type="Gene3D" id="3.20.20.140">
    <property type="entry name" value="Metal-dependent hydrolases"/>
    <property type="match status" value="1"/>
</dbReference>
<dbReference type="SUPFAM" id="SSF51556">
    <property type="entry name" value="Metallo-dependent hydrolases"/>
    <property type="match status" value="1"/>
</dbReference>
<gene>
    <name evidence="2" type="ORF">SAMN05421773_107121</name>
</gene>
<accession>A0A1I1MX63</accession>
<dbReference type="CDD" id="cd01300">
    <property type="entry name" value="YtcJ_like"/>
    <property type="match status" value="1"/>
</dbReference>
<sequence>MTDRTSPGAARRTVLLRNGAVHTPADPFATAMVTEGDTVAWVGSEGAADSFAASADETVDLDGALVTPAFTDAHVHTTAAGLTLTGLDLAGTRDAAEVLERVRRHAAARPGDAVLLGHGWDDTHWPDRRPPGRAELDAAAGGRPLYLSRVDVHSALAGTALLGLVRGPFARHGLPDGPLTGEAHHAVRRAALAAVTPAQRAEAQRAALDRAAALGIGSLHECAGPDISGEDDLTALLALAAARPGPRVFGYWGQAFTSAKEAEAVLDLGAAGAAGDLFVDGSLGSRTARLREPYADVHGAAHTGDAYLDAEAVAAHVTACTEAGVQAGFHAIGDAAIGTVTEGVRAAARALGIARVRALRHRVEHAEMLTPAAIAEFAALGLTASVQPAFDAAWGGADGMYAGRLGTARAGTLNPFAALLRAGVPLAFGSDAPVTPLDPWGGVRAAAFHRTPGHRISVRAAFTAHTRGGWRALGRDGAGVLVPGAPADYAVWRTGELVVQAPDDRIARWSTDPRSGTPGLPGLAPGGPLPHCLRTVVAGRTVHDAL</sequence>
<feature type="domain" description="Amidohydrolase 3" evidence="1">
    <location>
        <begin position="57"/>
        <end position="543"/>
    </location>
</feature>
<dbReference type="InterPro" id="IPR011059">
    <property type="entry name" value="Metal-dep_hydrolase_composite"/>
</dbReference>
<dbReference type="PANTHER" id="PTHR22642">
    <property type="entry name" value="IMIDAZOLONEPROPIONASE"/>
    <property type="match status" value="1"/>
</dbReference>
<dbReference type="STRING" id="910347.SAMN05421773_107121"/>
<keyword evidence="3" id="KW-1185">Reference proteome</keyword>
<dbReference type="Gene3D" id="2.30.40.10">
    <property type="entry name" value="Urease, subunit C, domain 1"/>
    <property type="match status" value="1"/>
</dbReference>
<dbReference type="SUPFAM" id="SSF51338">
    <property type="entry name" value="Composite domain of metallo-dependent hydrolases"/>
    <property type="match status" value="1"/>
</dbReference>